<feature type="compositionally biased region" description="Polar residues" evidence="1">
    <location>
        <begin position="1"/>
        <end position="21"/>
    </location>
</feature>
<reference evidence="2 3" key="1">
    <citation type="journal article" date="2016" name="Nat. Commun.">
        <title>Ectomycorrhizal ecology is imprinted in the genome of the dominant symbiotic fungus Cenococcum geophilum.</title>
        <authorList>
            <consortium name="DOE Joint Genome Institute"/>
            <person name="Peter M."/>
            <person name="Kohler A."/>
            <person name="Ohm R.A."/>
            <person name="Kuo A."/>
            <person name="Krutzmann J."/>
            <person name="Morin E."/>
            <person name="Arend M."/>
            <person name="Barry K.W."/>
            <person name="Binder M."/>
            <person name="Choi C."/>
            <person name="Clum A."/>
            <person name="Copeland A."/>
            <person name="Grisel N."/>
            <person name="Haridas S."/>
            <person name="Kipfer T."/>
            <person name="LaButti K."/>
            <person name="Lindquist E."/>
            <person name="Lipzen A."/>
            <person name="Maire R."/>
            <person name="Meier B."/>
            <person name="Mihaltcheva S."/>
            <person name="Molinier V."/>
            <person name="Murat C."/>
            <person name="Poggeler S."/>
            <person name="Quandt C.A."/>
            <person name="Sperisen C."/>
            <person name="Tritt A."/>
            <person name="Tisserant E."/>
            <person name="Crous P.W."/>
            <person name="Henrissat B."/>
            <person name="Nehls U."/>
            <person name="Egli S."/>
            <person name="Spatafora J.W."/>
            <person name="Grigoriev I.V."/>
            <person name="Martin F.M."/>
        </authorList>
    </citation>
    <scope>NUCLEOTIDE SEQUENCE [LARGE SCALE GENOMIC DNA]</scope>
    <source>
        <strain evidence="2 3">CBS 459.81</strain>
    </source>
</reference>
<dbReference type="EMBL" id="KV745393">
    <property type="protein sequence ID" value="OCK74913.1"/>
    <property type="molecule type" value="Genomic_DNA"/>
</dbReference>
<name>A0A8E2JA40_9PEZI</name>
<protein>
    <submittedName>
        <fullName evidence="2">Uncharacterized protein</fullName>
    </submittedName>
</protein>
<sequence>MKLCSTQLRSLRGNKGTTLESRSLRGNKCTAFKPRSTPGITQSLASNEEHEHQQVPFAPC</sequence>
<dbReference type="AlphaFoldDB" id="A0A8E2JA40"/>
<evidence type="ECO:0000313" key="3">
    <source>
        <dbReference type="Proteomes" id="UP000250266"/>
    </source>
</evidence>
<keyword evidence="3" id="KW-1185">Reference proteome</keyword>
<feature type="region of interest" description="Disordered" evidence="1">
    <location>
        <begin position="1"/>
        <end position="60"/>
    </location>
</feature>
<proteinExistence type="predicted"/>
<evidence type="ECO:0000313" key="2">
    <source>
        <dbReference type="EMBL" id="OCK74913.1"/>
    </source>
</evidence>
<evidence type="ECO:0000256" key="1">
    <source>
        <dbReference type="SAM" id="MobiDB-lite"/>
    </source>
</evidence>
<dbReference type="Proteomes" id="UP000250266">
    <property type="component" value="Unassembled WGS sequence"/>
</dbReference>
<gene>
    <name evidence="2" type="ORF">K432DRAFT_184134</name>
</gene>
<accession>A0A8E2JA40</accession>
<organism evidence="2 3">
    <name type="scientific">Lepidopterella palustris CBS 459.81</name>
    <dbReference type="NCBI Taxonomy" id="1314670"/>
    <lineage>
        <taxon>Eukaryota</taxon>
        <taxon>Fungi</taxon>
        <taxon>Dikarya</taxon>
        <taxon>Ascomycota</taxon>
        <taxon>Pezizomycotina</taxon>
        <taxon>Dothideomycetes</taxon>
        <taxon>Pleosporomycetidae</taxon>
        <taxon>Mytilinidiales</taxon>
        <taxon>Argynnaceae</taxon>
        <taxon>Lepidopterella</taxon>
    </lineage>
</organism>